<dbReference type="PANTHER" id="PTHR16246:SF2">
    <property type="entry name" value="HOST CELL FACTOR C1 REGULATOR 1"/>
    <property type="match status" value="1"/>
</dbReference>
<dbReference type="EMBL" id="LSMT01000040">
    <property type="protein sequence ID" value="PFX31094.1"/>
    <property type="molecule type" value="Genomic_DNA"/>
</dbReference>
<organism evidence="2 3">
    <name type="scientific">Stylophora pistillata</name>
    <name type="common">Smooth cauliflower coral</name>
    <dbReference type="NCBI Taxonomy" id="50429"/>
    <lineage>
        <taxon>Eukaryota</taxon>
        <taxon>Metazoa</taxon>
        <taxon>Cnidaria</taxon>
        <taxon>Anthozoa</taxon>
        <taxon>Hexacorallia</taxon>
        <taxon>Scleractinia</taxon>
        <taxon>Astrocoeniina</taxon>
        <taxon>Pocilloporidae</taxon>
        <taxon>Stylophora</taxon>
    </lineage>
</organism>
<feature type="compositionally biased region" description="Polar residues" evidence="1">
    <location>
        <begin position="277"/>
        <end position="287"/>
    </location>
</feature>
<protein>
    <submittedName>
        <fullName evidence="2">Uncharacterized protein</fullName>
    </submittedName>
</protein>
<dbReference type="PANTHER" id="PTHR16246">
    <property type="entry name" value="HOST CELL FACTOR C1 REGULATOR 1"/>
    <property type="match status" value="1"/>
</dbReference>
<evidence type="ECO:0000313" key="2">
    <source>
        <dbReference type="EMBL" id="PFX31094.1"/>
    </source>
</evidence>
<dbReference type="Proteomes" id="UP000225706">
    <property type="component" value="Unassembled WGS sequence"/>
</dbReference>
<feature type="compositionally biased region" description="Low complexity" evidence="1">
    <location>
        <begin position="83"/>
        <end position="98"/>
    </location>
</feature>
<sequence>MDNNNNIPHGSISWDNEDSFNPINRPRETTRHPSLRAQQTTSGNGLRFSLRGPHFPPPQQRVHGVGISRNSELTNRLPSGGTPQSNFQQSSSSSSPPFERYFSLRASQSASHIQMHTLLQESQTSNNQNMSTSFQGQALSTIYSNPIPGSSSGNPAVTSMAQQPNFSSTSGSMEHSHNFNIEVSRGLNGRGRNDNFHAHKAKRKSTLSAGDDGQGEPSSKRYLSERMAARMHNLRISSDHSYPVNTVQSVTANRMVDTTKSRIHEDDDDDSDDNEVKNTAATQNHQDNLPRFVLSTHMKDAIIKQESIIPEAIYNQLSKPCLAVVPWKSPDDRLSCSTGSKQDDQDNKVDLPNSNSSSASSSLIMEIIPERDPLQDKGVSHVEIVGECSTFSFDDDDDDMDP</sequence>
<evidence type="ECO:0000313" key="3">
    <source>
        <dbReference type="Proteomes" id="UP000225706"/>
    </source>
</evidence>
<feature type="region of interest" description="Disordered" evidence="1">
    <location>
        <begin position="184"/>
        <end position="219"/>
    </location>
</feature>
<feature type="region of interest" description="Disordered" evidence="1">
    <location>
        <begin position="332"/>
        <end position="363"/>
    </location>
</feature>
<gene>
    <name evidence="2" type="ORF">AWC38_SpisGene4075</name>
</gene>
<feature type="compositionally biased region" description="Polar residues" evidence="1">
    <location>
        <begin position="68"/>
        <end position="77"/>
    </location>
</feature>
<reference evidence="3" key="1">
    <citation type="journal article" date="2017" name="bioRxiv">
        <title>Comparative analysis of the genomes of Stylophora pistillata and Acropora digitifera provides evidence for extensive differences between species of corals.</title>
        <authorList>
            <person name="Voolstra C.R."/>
            <person name="Li Y."/>
            <person name="Liew Y.J."/>
            <person name="Baumgarten S."/>
            <person name="Zoccola D."/>
            <person name="Flot J.-F."/>
            <person name="Tambutte S."/>
            <person name="Allemand D."/>
            <person name="Aranda M."/>
        </authorList>
    </citation>
    <scope>NUCLEOTIDE SEQUENCE [LARGE SCALE GENOMIC DNA]</scope>
</reference>
<name>A0A2B4SK82_STYPI</name>
<accession>A0A2B4SK82</accession>
<feature type="region of interest" description="Disordered" evidence="1">
    <location>
        <begin position="253"/>
        <end position="290"/>
    </location>
</feature>
<comment type="caution">
    <text evidence="2">The sequence shown here is derived from an EMBL/GenBank/DDBJ whole genome shotgun (WGS) entry which is preliminary data.</text>
</comment>
<dbReference type="AlphaFoldDB" id="A0A2B4SK82"/>
<evidence type="ECO:0000256" key="1">
    <source>
        <dbReference type="SAM" id="MobiDB-lite"/>
    </source>
</evidence>
<feature type="compositionally biased region" description="Low complexity" evidence="1">
    <location>
        <begin position="353"/>
        <end position="362"/>
    </location>
</feature>
<keyword evidence="3" id="KW-1185">Reference proteome</keyword>
<dbReference type="InterPro" id="IPR029195">
    <property type="entry name" value="HCFC1R1"/>
</dbReference>
<dbReference type="OrthoDB" id="10022757at2759"/>
<proteinExistence type="predicted"/>
<feature type="region of interest" description="Disordered" evidence="1">
    <location>
        <begin position="1"/>
        <end position="99"/>
    </location>
</feature>